<feature type="compositionally biased region" description="Acidic residues" evidence="1">
    <location>
        <begin position="172"/>
        <end position="181"/>
    </location>
</feature>
<dbReference type="EMBL" id="JAQQBS010001422">
    <property type="protein sequence ID" value="KAK0165616.1"/>
    <property type="molecule type" value="Genomic_DNA"/>
</dbReference>
<dbReference type="Proteomes" id="UP001168990">
    <property type="component" value="Unassembled WGS sequence"/>
</dbReference>
<reference evidence="2" key="1">
    <citation type="journal article" date="2023" name="bioRxiv">
        <title>Scaffold-level genome assemblies of two parasitoid biocontrol wasps reveal the parthenogenesis mechanism and an associated novel virus.</title>
        <authorList>
            <person name="Inwood S."/>
            <person name="Skelly J."/>
            <person name="Guhlin J."/>
            <person name="Harrop T."/>
            <person name="Goldson S."/>
            <person name="Dearden P."/>
        </authorList>
    </citation>
    <scope>NUCLEOTIDE SEQUENCE</scope>
    <source>
        <strain evidence="2">Irish</strain>
        <tissue evidence="2">Whole body</tissue>
    </source>
</reference>
<keyword evidence="3" id="KW-1185">Reference proteome</keyword>
<feature type="compositionally biased region" description="Low complexity" evidence="1">
    <location>
        <begin position="138"/>
        <end position="147"/>
    </location>
</feature>
<evidence type="ECO:0000313" key="3">
    <source>
        <dbReference type="Proteomes" id="UP001168990"/>
    </source>
</evidence>
<protein>
    <submittedName>
        <fullName evidence="2">Uncharacterized protein</fullName>
    </submittedName>
</protein>
<accession>A0AA39FA20</accession>
<evidence type="ECO:0000256" key="1">
    <source>
        <dbReference type="SAM" id="MobiDB-lite"/>
    </source>
</evidence>
<feature type="region of interest" description="Disordered" evidence="1">
    <location>
        <begin position="159"/>
        <end position="181"/>
    </location>
</feature>
<comment type="caution">
    <text evidence="2">The sequence shown here is derived from an EMBL/GenBank/DDBJ whole genome shotgun (WGS) entry which is preliminary data.</text>
</comment>
<gene>
    <name evidence="2" type="ORF">PV328_004118</name>
</gene>
<proteinExistence type="predicted"/>
<dbReference type="AlphaFoldDB" id="A0AA39FA20"/>
<name>A0AA39FA20_9HYME</name>
<reference evidence="2" key="2">
    <citation type="submission" date="2023-03" db="EMBL/GenBank/DDBJ databases">
        <authorList>
            <person name="Inwood S.N."/>
            <person name="Skelly J.G."/>
            <person name="Guhlin J."/>
            <person name="Harrop T.W.R."/>
            <person name="Goldson S.G."/>
            <person name="Dearden P.K."/>
        </authorList>
    </citation>
    <scope>NUCLEOTIDE SEQUENCE</scope>
    <source>
        <strain evidence="2">Irish</strain>
        <tissue evidence="2">Whole body</tissue>
    </source>
</reference>
<feature type="compositionally biased region" description="Acidic residues" evidence="1">
    <location>
        <begin position="111"/>
        <end position="137"/>
    </location>
</feature>
<feature type="compositionally biased region" description="Low complexity" evidence="1">
    <location>
        <begin position="159"/>
        <end position="169"/>
    </location>
</feature>
<organism evidence="2 3">
    <name type="scientific">Microctonus aethiopoides</name>
    <dbReference type="NCBI Taxonomy" id="144406"/>
    <lineage>
        <taxon>Eukaryota</taxon>
        <taxon>Metazoa</taxon>
        <taxon>Ecdysozoa</taxon>
        <taxon>Arthropoda</taxon>
        <taxon>Hexapoda</taxon>
        <taxon>Insecta</taxon>
        <taxon>Pterygota</taxon>
        <taxon>Neoptera</taxon>
        <taxon>Endopterygota</taxon>
        <taxon>Hymenoptera</taxon>
        <taxon>Apocrita</taxon>
        <taxon>Ichneumonoidea</taxon>
        <taxon>Braconidae</taxon>
        <taxon>Euphorinae</taxon>
        <taxon>Microctonus</taxon>
    </lineage>
</organism>
<sequence>MLIFKRLRGQNGTLDRDVLTPLDIEVGTEFGSRRLSSAHDGWVRLTTVDSVEYGAFSDKPRIAEGCRVIEEDGACARKKGEFRIDYDGGETKYIITCNDEDNNMINIDNDDSTINIDDDDDDNDDNDDDNVDDDDDLYNNNNNNNNNIHIANNNNVHIHDNNNVNNNNIHGDEDDDDVFYN</sequence>
<feature type="region of interest" description="Disordered" evidence="1">
    <location>
        <begin position="111"/>
        <end position="147"/>
    </location>
</feature>
<evidence type="ECO:0000313" key="2">
    <source>
        <dbReference type="EMBL" id="KAK0165616.1"/>
    </source>
</evidence>